<dbReference type="GO" id="GO:0004619">
    <property type="term" value="F:phosphoglycerate mutase activity"/>
    <property type="evidence" value="ECO:0007669"/>
    <property type="project" value="UniProtKB-EC"/>
</dbReference>
<evidence type="ECO:0000256" key="1">
    <source>
        <dbReference type="ARBA" id="ARBA00000370"/>
    </source>
</evidence>
<evidence type="ECO:0000313" key="9">
    <source>
        <dbReference type="Proteomes" id="UP000740329"/>
    </source>
</evidence>
<dbReference type="Pfam" id="PF10143">
    <property type="entry name" value="PhosphMutase"/>
    <property type="match status" value="1"/>
</dbReference>
<comment type="caution">
    <text evidence="8">The sequence shown here is derived from an EMBL/GenBank/DDBJ whole genome shotgun (WGS) entry which is preliminary data.</text>
</comment>
<feature type="compositionally biased region" description="Basic and acidic residues" evidence="6">
    <location>
        <begin position="405"/>
        <end position="422"/>
    </location>
</feature>
<feature type="domain" description="Metalloenzyme" evidence="7">
    <location>
        <begin position="428"/>
        <end position="494"/>
    </location>
</feature>
<dbReference type="GO" id="GO:0006096">
    <property type="term" value="P:glycolytic process"/>
    <property type="evidence" value="ECO:0007669"/>
    <property type="project" value="UniProtKB-KW"/>
</dbReference>
<dbReference type="RefSeq" id="WP_209590668.1">
    <property type="nucleotide sequence ID" value="NZ_JAGGMV010000001.1"/>
</dbReference>
<keyword evidence="5" id="KW-0324">Glycolysis</keyword>
<dbReference type="Proteomes" id="UP000740329">
    <property type="component" value="Unassembled WGS sequence"/>
</dbReference>
<evidence type="ECO:0000256" key="5">
    <source>
        <dbReference type="ARBA" id="ARBA00023152"/>
    </source>
</evidence>
<comment type="catalytic activity">
    <reaction evidence="1">
        <text>(2R)-2-phosphoglycerate = (2R)-3-phosphoglycerate</text>
        <dbReference type="Rhea" id="RHEA:15901"/>
        <dbReference type="ChEBI" id="CHEBI:58272"/>
        <dbReference type="ChEBI" id="CHEBI:58289"/>
        <dbReference type="EC" id="5.4.2.12"/>
    </reaction>
</comment>
<protein>
    <submittedName>
        <fullName evidence="8">2,3-bisphosphoglycerate-independent phosphoglycerate mutase</fullName>
        <ecNumber evidence="8">5.4.2.12</ecNumber>
    </submittedName>
</protein>
<dbReference type="InterPro" id="IPR004456">
    <property type="entry name" value="Pglycerate_mutase_ApgM"/>
</dbReference>
<evidence type="ECO:0000256" key="6">
    <source>
        <dbReference type="SAM" id="MobiDB-lite"/>
    </source>
</evidence>
<evidence type="ECO:0000256" key="2">
    <source>
        <dbReference type="ARBA" id="ARBA00002315"/>
    </source>
</evidence>
<dbReference type="Pfam" id="PF01676">
    <property type="entry name" value="Metalloenzyme"/>
    <property type="match status" value="2"/>
</dbReference>
<name>A0A8J7RN19_METVO</name>
<dbReference type="PANTHER" id="PTHR31209:SF0">
    <property type="entry name" value="METALLOENZYME DOMAIN-CONTAINING PROTEIN"/>
    <property type="match status" value="1"/>
</dbReference>
<evidence type="ECO:0000256" key="3">
    <source>
        <dbReference type="ARBA" id="ARBA00004921"/>
    </source>
</evidence>
<reference evidence="8" key="1">
    <citation type="submission" date="2021-03" db="EMBL/GenBank/DDBJ databases">
        <title>Genomic Encyclopedia of Type Strains, Phase IV (KMG-V): Genome sequencing to study the core and pangenomes of soil and plant-associated prokaryotes.</title>
        <authorList>
            <person name="Whitman W."/>
        </authorList>
    </citation>
    <scope>NUCLEOTIDE SEQUENCE</scope>
    <source>
        <strain evidence="8">C4</strain>
    </source>
</reference>
<dbReference type="CDD" id="cd16011">
    <property type="entry name" value="iPGM_like"/>
    <property type="match status" value="1"/>
</dbReference>
<dbReference type="Gene3D" id="3.40.720.10">
    <property type="entry name" value="Alkaline Phosphatase, subunit A"/>
    <property type="match status" value="2"/>
</dbReference>
<dbReference type="SUPFAM" id="SSF53649">
    <property type="entry name" value="Alkaline phosphatase-like"/>
    <property type="match status" value="1"/>
</dbReference>
<dbReference type="EMBL" id="JAGGMV010000001">
    <property type="protein sequence ID" value="MBP2201214.1"/>
    <property type="molecule type" value="Genomic_DNA"/>
</dbReference>
<evidence type="ECO:0000313" key="8">
    <source>
        <dbReference type="EMBL" id="MBP2201214.1"/>
    </source>
</evidence>
<dbReference type="AlphaFoldDB" id="A0A8J7RN19"/>
<accession>A0A8J7RN19</accession>
<feature type="region of interest" description="Disordered" evidence="6">
    <location>
        <begin position="404"/>
        <end position="431"/>
    </location>
</feature>
<comment type="pathway">
    <text evidence="3">Carbohydrate degradation.</text>
</comment>
<dbReference type="InterPro" id="IPR017850">
    <property type="entry name" value="Alkaline_phosphatase_core_sf"/>
</dbReference>
<comment type="function">
    <text evidence="2">Catalyzes the interconversion of 2-phosphoglycerate and 3-phosphoglycerate.</text>
</comment>
<feature type="domain" description="Metalloenzyme" evidence="7">
    <location>
        <begin position="1"/>
        <end position="403"/>
    </location>
</feature>
<comment type="similarity">
    <text evidence="4">Belongs to the BPG-independent phosphoglycerate mutase family. A-PGAM subfamily.</text>
</comment>
<keyword evidence="8" id="KW-0413">Isomerase</keyword>
<proteinExistence type="inferred from homology"/>
<dbReference type="PANTHER" id="PTHR31209">
    <property type="entry name" value="COFACTOR-INDEPENDENT PHOSPHOGLYCERATE MUTASE"/>
    <property type="match status" value="1"/>
</dbReference>
<evidence type="ECO:0000259" key="7">
    <source>
        <dbReference type="Pfam" id="PF01676"/>
    </source>
</evidence>
<organism evidence="8 9">
    <name type="scientific">Methanococcus voltae</name>
    <dbReference type="NCBI Taxonomy" id="2188"/>
    <lineage>
        <taxon>Archaea</taxon>
        <taxon>Methanobacteriati</taxon>
        <taxon>Methanobacteriota</taxon>
        <taxon>Methanomada group</taxon>
        <taxon>Methanococci</taxon>
        <taxon>Methanococcales</taxon>
        <taxon>Methanococcaceae</taxon>
        <taxon>Methanococcus</taxon>
    </lineage>
</organism>
<dbReference type="GO" id="GO:0046872">
    <property type="term" value="F:metal ion binding"/>
    <property type="evidence" value="ECO:0007669"/>
    <property type="project" value="InterPro"/>
</dbReference>
<dbReference type="InterPro" id="IPR006124">
    <property type="entry name" value="Metalloenzyme"/>
</dbReference>
<evidence type="ECO:0000256" key="4">
    <source>
        <dbReference type="ARBA" id="ARBA00005524"/>
    </source>
</evidence>
<sequence length="527" mass="60001">MKAIVILLDGVADRPSNDLGGKTPLQYANIPNLDNFTKNSLTGLMCPQKIGVPLGTEVAHFLLWGYDINQFPGRGVIEALGEDLDLKTDSIYLRATLGHVKYNDEKNGYLVLDRRTKDINNQEISELLKSISNIEIDGYLFKIHHMQGIHSILEISKLNSTNNTNTISNIDDINNNIDNLDNFKEYNPNSDLELTYNQFCSLKNNLKCNKDNISSKISDSDPFYKDRHVIKVKPVIELIETFEEYQNALSVSKALNNYLMTCNDILESKKINIDRKINNKSLANFLLTKWAGNYKKIPSFKEKWGLNGVIIANSSLFKGLARLLKMDYYDEKDFKKALELGLKFKNNTVNTVNTDNNSNYDFIHIHTKEPDEAGHTKNPTNKVNVLEKLDNDLKIIIDEINQETENNKDNNNKDNNNKDNNKDNNNNNNNNLYIITGDHATPSTGNLIHSGELVPIAIYGNSVGKDNTNAFNEIELSKGYYRINSNDIMNLILNYTDKALLYGLRPNGELKKYIPKDYELEFLKKEK</sequence>
<gene>
    <name evidence="8" type="ORF">J3E07_000612</name>
</gene>
<dbReference type="EC" id="5.4.2.12" evidence="8"/>